<proteinExistence type="predicted"/>
<reference evidence="1" key="1">
    <citation type="submission" date="2017-07" db="EMBL/GenBank/DDBJ databases">
        <title>Taro Niue Genome Assembly and Annotation.</title>
        <authorList>
            <person name="Atibalentja N."/>
            <person name="Keating K."/>
            <person name="Fields C.J."/>
        </authorList>
    </citation>
    <scope>NUCLEOTIDE SEQUENCE</scope>
    <source>
        <strain evidence="1">Niue_2</strain>
        <tissue evidence="1">Leaf</tissue>
    </source>
</reference>
<accession>A0A843WKE6</accession>
<evidence type="ECO:0000313" key="2">
    <source>
        <dbReference type="Proteomes" id="UP000652761"/>
    </source>
</evidence>
<sequence length="123" mass="13088">MSATSASQRTEISCAFFSSPDRRLEKVTCRLILFSILFSCTFPLPIGATPSAAAAADREAARAAGSRAAGRGRGERVDLQVLPAHGAMALAAAICRPSRVGVYMLVVGAPKPRSDEIRRHGWF</sequence>
<name>A0A843WKE6_COLES</name>
<dbReference type="EMBL" id="NMUH01003521">
    <property type="protein sequence ID" value="MQM06021.1"/>
    <property type="molecule type" value="Genomic_DNA"/>
</dbReference>
<evidence type="ECO:0000313" key="1">
    <source>
        <dbReference type="EMBL" id="MQM06021.1"/>
    </source>
</evidence>
<protein>
    <submittedName>
        <fullName evidence="1">Uncharacterized protein</fullName>
    </submittedName>
</protein>
<organism evidence="1 2">
    <name type="scientific">Colocasia esculenta</name>
    <name type="common">Wild taro</name>
    <name type="synonym">Arum esculentum</name>
    <dbReference type="NCBI Taxonomy" id="4460"/>
    <lineage>
        <taxon>Eukaryota</taxon>
        <taxon>Viridiplantae</taxon>
        <taxon>Streptophyta</taxon>
        <taxon>Embryophyta</taxon>
        <taxon>Tracheophyta</taxon>
        <taxon>Spermatophyta</taxon>
        <taxon>Magnoliopsida</taxon>
        <taxon>Liliopsida</taxon>
        <taxon>Araceae</taxon>
        <taxon>Aroideae</taxon>
        <taxon>Colocasieae</taxon>
        <taxon>Colocasia</taxon>
    </lineage>
</organism>
<dbReference type="AlphaFoldDB" id="A0A843WKE6"/>
<keyword evidence="2" id="KW-1185">Reference proteome</keyword>
<dbReference type="OrthoDB" id="10462592at2759"/>
<comment type="caution">
    <text evidence="1">The sequence shown here is derived from an EMBL/GenBank/DDBJ whole genome shotgun (WGS) entry which is preliminary data.</text>
</comment>
<gene>
    <name evidence="1" type="ORF">Taro_038838</name>
</gene>
<dbReference type="Proteomes" id="UP000652761">
    <property type="component" value="Unassembled WGS sequence"/>
</dbReference>